<evidence type="ECO:0000256" key="3">
    <source>
        <dbReference type="ARBA" id="ARBA00023163"/>
    </source>
</evidence>
<evidence type="ECO:0000256" key="1">
    <source>
        <dbReference type="ARBA" id="ARBA00023015"/>
    </source>
</evidence>
<dbReference type="Pfam" id="PF00196">
    <property type="entry name" value="GerE"/>
    <property type="match status" value="1"/>
</dbReference>
<keyword evidence="1" id="KW-0805">Transcription regulation</keyword>
<accession>A0A1H9FM84</accession>
<dbReference type="EMBL" id="FOFA01000003">
    <property type="protein sequence ID" value="SEQ38949.1"/>
    <property type="molecule type" value="Genomic_DNA"/>
</dbReference>
<keyword evidence="3" id="KW-0804">Transcription</keyword>
<evidence type="ECO:0000259" key="4">
    <source>
        <dbReference type="PROSITE" id="PS50043"/>
    </source>
</evidence>
<reference evidence="6" key="1">
    <citation type="submission" date="2016-10" db="EMBL/GenBank/DDBJ databases">
        <authorList>
            <person name="Varghese N."/>
            <person name="Submissions S."/>
        </authorList>
    </citation>
    <scope>NUCLEOTIDE SEQUENCE [LARGE SCALE GENOMIC DNA]</scope>
    <source>
        <strain evidence="6">CGMCC 4.6856</strain>
    </source>
</reference>
<dbReference type="GO" id="GO:0003677">
    <property type="term" value="F:DNA binding"/>
    <property type="evidence" value="ECO:0007669"/>
    <property type="project" value="UniProtKB-KW"/>
</dbReference>
<dbReference type="PROSITE" id="PS00622">
    <property type="entry name" value="HTH_LUXR_1"/>
    <property type="match status" value="1"/>
</dbReference>
<evidence type="ECO:0000313" key="6">
    <source>
        <dbReference type="Proteomes" id="UP000198504"/>
    </source>
</evidence>
<dbReference type="SUPFAM" id="SSF46894">
    <property type="entry name" value="C-terminal effector domain of the bipartite response regulators"/>
    <property type="match status" value="1"/>
</dbReference>
<evidence type="ECO:0000313" key="5">
    <source>
        <dbReference type="EMBL" id="SEQ38949.1"/>
    </source>
</evidence>
<dbReference type="SMART" id="SM00421">
    <property type="entry name" value="HTH_LUXR"/>
    <property type="match status" value="1"/>
</dbReference>
<gene>
    <name evidence="5" type="ORF">SAMN05421756_103317</name>
</gene>
<dbReference type="RefSeq" id="WP_091179096.1">
    <property type="nucleotide sequence ID" value="NZ_FOFA01000003.1"/>
</dbReference>
<dbReference type="PANTHER" id="PTHR44688:SF16">
    <property type="entry name" value="DNA-BINDING TRANSCRIPTIONAL ACTIVATOR DEVR_DOSR"/>
    <property type="match status" value="1"/>
</dbReference>
<dbReference type="OrthoDB" id="3518313at2"/>
<keyword evidence="2" id="KW-0238">DNA-binding</keyword>
<dbReference type="AlphaFoldDB" id="A0A1H9FM84"/>
<dbReference type="Proteomes" id="UP000198504">
    <property type="component" value="Unassembled WGS sequence"/>
</dbReference>
<dbReference type="InterPro" id="IPR000792">
    <property type="entry name" value="Tscrpt_reg_LuxR_C"/>
</dbReference>
<keyword evidence="6" id="KW-1185">Reference proteome</keyword>
<evidence type="ECO:0000256" key="2">
    <source>
        <dbReference type="ARBA" id="ARBA00023125"/>
    </source>
</evidence>
<dbReference type="InterPro" id="IPR036388">
    <property type="entry name" value="WH-like_DNA-bd_sf"/>
</dbReference>
<dbReference type="STRING" id="1036181.SAMN05421756_103317"/>
<dbReference type="Gene3D" id="1.10.10.10">
    <property type="entry name" value="Winged helix-like DNA-binding domain superfamily/Winged helix DNA-binding domain"/>
    <property type="match status" value="1"/>
</dbReference>
<dbReference type="InterPro" id="IPR016032">
    <property type="entry name" value="Sig_transdc_resp-reg_C-effctor"/>
</dbReference>
<dbReference type="GO" id="GO:0006355">
    <property type="term" value="P:regulation of DNA-templated transcription"/>
    <property type="evidence" value="ECO:0007669"/>
    <property type="project" value="InterPro"/>
</dbReference>
<dbReference type="PANTHER" id="PTHR44688">
    <property type="entry name" value="DNA-BINDING TRANSCRIPTIONAL ACTIVATOR DEVR_DOSR"/>
    <property type="match status" value="1"/>
</dbReference>
<organism evidence="5 6">
    <name type="scientific">Microlunatus flavus</name>
    <dbReference type="NCBI Taxonomy" id="1036181"/>
    <lineage>
        <taxon>Bacteria</taxon>
        <taxon>Bacillati</taxon>
        <taxon>Actinomycetota</taxon>
        <taxon>Actinomycetes</taxon>
        <taxon>Propionibacteriales</taxon>
        <taxon>Propionibacteriaceae</taxon>
        <taxon>Microlunatus</taxon>
    </lineage>
</organism>
<sequence>MAGDEGWSRPTGRRDLTRAGTLLRQGEVARAFAVAHEVAATAKENADERLALDALSVEADLLLSLGRVEDVLTLALDAAEALARRPRTPSSGFAVRGVVAEAALELGDVDLGARVLDPAAPGGGSLHPRFTLASARLRLILGAGSGTGIDATDHPTAKQDLPAWTFRVEATWWSRGPAAALALVQDVPLELATSADTWATLQFATTGLRVCADLGASTTGDGESRLALDVADALVRLVDARDLAEARMAASRTTRAAEEADWLAERARLRHYAPLSSWWLSAAERWQAHGRPHREAYARWRLSQALADEGDQQGATEQLRRADATARSHGPLLRQVRATASRLGAASEPAPQDGLTPREREVMDLAASGLTSAGVGHRLGISPRTVGKHLENAYTKLGTNNRVSALRRFHGQDRPGEAG</sequence>
<feature type="domain" description="HTH luxR-type" evidence="4">
    <location>
        <begin position="348"/>
        <end position="413"/>
    </location>
</feature>
<name>A0A1H9FM84_9ACTN</name>
<dbReference type="PROSITE" id="PS50043">
    <property type="entry name" value="HTH_LUXR_2"/>
    <property type="match status" value="1"/>
</dbReference>
<proteinExistence type="predicted"/>
<dbReference type="PRINTS" id="PR00038">
    <property type="entry name" value="HTHLUXR"/>
</dbReference>
<protein>
    <submittedName>
        <fullName evidence="5">Regulatory protein, luxR family</fullName>
    </submittedName>
</protein>
<dbReference type="CDD" id="cd06170">
    <property type="entry name" value="LuxR_C_like"/>
    <property type="match status" value="1"/>
</dbReference>